<evidence type="ECO:0000256" key="3">
    <source>
        <dbReference type="ARBA" id="ARBA00022630"/>
    </source>
</evidence>
<dbReference type="GO" id="GO:0071949">
    <property type="term" value="F:FAD binding"/>
    <property type="evidence" value="ECO:0007669"/>
    <property type="project" value="InterPro"/>
</dbReference>
<evidence type="ECO:0000256" key="2">
    <source>
        <dbReference type="ARBA" id="ARBA00007801"/>
    </source>
</evidence>
<dbReference type="Pfam" id="PF21274">
    <property type="entry name" value="Rng_hyd_C"/>
    <property type="match status" value="1"/>
</dbReference>
<dbReference type="SUPFAM" id="SSF52833">
    <property type="entry name" value="Thioredoxin-like"/>
    <property type="match status" value="1"/>
</dbReference>
<dbReference type="PANTHER" id="PTHR43004:SF19">
    <property type="entry name" value="BINDING MONOOXYGENASE, PUTATIVE (JCVI)-RELATED"/>
    <property type="match status" value="1"/>
</dbReference>
<comment type="cofactor">
    <cofactor evidence="1">
        <name>FAD</name>
        <dbReference type="ChEBI" id="CHEBI:57692"/>
    </cofactor>
</comment>
<comment type="similarity">
    <text evidence="2">Belongs to the PheA/TfdB FAD monooxygenase family.</text>
</comment>
<accession>A0A0V7ZML3</accession>
<dbReference type="AlphaFoldDB" id="A0A0V7ZML3"/>
<name>A0A0V7ZML3_9CYAN</name>
<comment type="caution">
    <text evidence="6">The sequence shown here is derived from an EMBL/GenBank/DDBJ whole genome shotgun (WGS) entry which is preliminary data.</text>
</comment>
<protein>
    <submittedName>
        <fullName evidence="6">2-polyprenyl-6-methoxyphenol hydroxylase</fullName>
    </submittedName>
</protein>
<sequence length="528" mass="59161">MSQKTDVLVVGAGPVGLTVAIELARRNINVRIIEKRDKPSTRSKALVVHARTLEFFDILGIAGELIQRGYTSPGIDFSANAQNPLRANMYGLDTRFPYILILPQAETEAILEHRLNQLGVEVERSNSLTHFQETEIGVCASVENEDSAQIEIEAKYLVGADGSRSTVREGLGLPFEGSPYSWTAFLGDIHMEGHHAEGGTEQHSNDRGLAFIVPFDDGSHRIVTIDRKYQNQPKKRELDLEELQESISAILEKPVSLSQAKWLSRWGSELRLAPKYQLGRVFIAGDAAHTHSPAGGQGMNTGIQDAFNLGWKLALAVKAESPQTLLNTYNAERHKIGASILRVSDFLLRSLLLRQRILRQMRELLFRIFIPLPFVQRKLAQNLSGLGVSYDTGKGQLAGKRIPDMELMSANHETIRLYELLRFPGYTLLLFINPNQAQSGRKQIDQILNSSDEMLKAHAILNNGLPQFHEFKANTNTLVDYRGDFETKLGAKTGRIILVRPDGYVAFDMDTLDANIFEEQLQRWKIVR</sequence>
<dbReference type="InterPro" id="IPR002938">
    <property type="entry name" value="FAD-bd"/>
</dbReference>
<feature type="domain" description="FAD-binding" evidence="5">
    <location>
        <begin position="4"/>
        <end position="342"/>
    </location>
</feature>
<dbReference type="Proteomes" id="UP000053372">
    <property type="component" value="Unassembled WGS sequence"/>
</dbReference>
<evidence type="ECO:0000313" key="6">
    <source>
        <dbReference type="EMBL" id="KST65785.1"/>
    </source>
</evidence>
<dbReference type="Gene3D" id="3.40.30.120">
    <property type="match status" value="1"/>
</dbReference>
<evidence type="ECO:0000313" key="7">
    <source>
        <dbReference type="Proteomes" id="UP000053372"/>
    </source>
</evidence>
<organism evidence="6 7">
    <name type="scientific">Mastigocoleus testarum BC008</name>
    <dbReference type="NCBI Taxonomy" id="371196"/>
    <lineage>
        <taxon>Bacteria</taxon>
        <taxon>Bacillati</taxon>
        <taxon>Cyanobacteriota</taxon>
        <taxon>Cyanophyceae</taxon>
        <taxon>Nostocales</taxon>
        <taxon>Hapalosiphonaceae</taxon>
        <taxon>Mastigocoleus</taxon>
    </lineage>
</organism>
<dbReference type="SUPFAM" id="SSF51905">
    <property type="entry name" value="FAD/NAD(P)-binding domain"/>
    <property type="match status" value="1"/>
</dbReference>
<keyword evidence="4" id="KW-0274">FAD</keyword>
<dbReference type="RefSeq" id="WP_027843338.1">
    <property type="nucleotide sequence ID" value="NZ_LMTZ01000104.1"/>
</dbReference>
<evidence type="ECO:0000259" key="5">
    <source>
        <dbReference type="Pfam" id="PF01494"/>
    </source>
</evidence>
<dbReference type="PANTHER" id="PTHR43004">
    <property type="entry name" value="TRK SYSTEM POTASSIUM UPTAKE PROTEIN"/>
    <property type="match status" value="1"/>
</dbReference>
<evidence type="ECO:0000256" key="4">
    <source>
        <dbReference type="ARBA" id="ARBA00022827"/>
    </source>
</evidence>
<proteinExistence type="inferred from homology"/>
<dbReference type="InterPro" id="IPR036249">
    <property type="entry name" value="Thioredoxin-like_sf"/>
</dbReference>
<gene>
    <name evidence="6" type="ORF">BC008_22680</name>
</gene>
<dbReference type="InterPro" id="IPR050641">
    <property type="entry name" value="RIFMO-like"/>
</dbReference>
<dbReference type="Gene3D" id="3.50.50.60">
    <property type="entry name" value="FAD/NAD(P)-binding domain"/>
    <property type="match status" value="1"/>
</dbReference>
<dbReference type="PRINTS" id="PR00420">
    <property type="entry name" value="RNGMNOXGNASE"/>
</dbReference>
<reference evidence="6 7" key="1">
    <citation type="journal article" date="2015" name="Genome Announc.">
        <title>Draft Genome of the Euendolithic (true boring) Cyanobacterium Mastigocoleus testarum strain BC008.</title>
        <authorList>
            <person name="Guida B.S."/>
            <person name="Garcia-Pichel F."/>
        </authorList>
    </citation>
    <scope>NUCLEOTIDE SEQUENCE [LARGE SCALE GENOMIC DNA]</scope>
    <source>
        <strain evidence="6 7">BC008</strain>
    </source>
</reference>
<dbReference type="Gene3D" id="3.30.70.2450">
    <property type="match status" value="1"/>
</dbReference>
<dbReference type="EMBL" id="LMTZ01000104">
    <property type="protein sequence ID" value="KST65785.1"/>
    <property type="molecule type" value="Genomic_DNA"/>
</dbReference>
<keyword evidence="3" id="KW-0285">Flavoprotein</keyword>
<evidence type="ECO:0000256" key="1">
    <source>
        <dbReference type="ARBA" id="ARBA00001974"/>
    </source>
</evidence>
<keyword evidence="7" id="KW-1185">Reference proteome</keyword>
<dbReference type="Pfam" id="PF01494">
    <property type="entry name" value="FAD_binding_3"/>
    <property type="match status" value="1"/>
</dbReference>
<dbReference type="OrthoDB" id="9782160at2"/>
<dbReference type="InterPro" id="IPR036188">
    <property type="entry name" value="FAD/NAD-bd_sf"/>
</dbReference>
<dbReference type="GO" id="GO:0016709">
    <property type="term" value="F:oxidoreductase activity, acting on paired donors, with incorporation or reduction of molecular oxygen, NAD(P)H as one donor, and incorporation of one atom of oxygen"/>
    <property type="evidence" value="ECO:0007669"/>
    <property type="project" value="UniProtKB-ARBA"/>
</dbReference>